<dbReference type="InterPro" id="IPR051089">
    <property type="entry name" value="prtT"/>
</dbReference>
<keyword evidence="6" id="KW-0804">Transcription</keyword>
<reference evidence="10 11" key="1">
    <citation type="submission" date="2016-03" db="EMBL/GenBank/DDBJ databases">
        <authorList>
            <person name="Ploux O."/>
        </authorList>
    </citation>
    <scope>NUCLEOTIDE SEQUENCE [LARGE SCALE GENOMIC DNA]</scope>
    <source>
        <strain evidence="10 11">URUG2</strain>
    </source>
</reference>
<dbReference type="PROSITE" id="PS50048">
    <property type="entry name" value="ZN2_CY6_FUNGAL_2"/>
    <property type="match status" value="1"/>
</dbReference>
<dbReference type="CDD" id="cd12148">
    <property type="entry name" value="fungal_TF_MHR"/>
    <property type="match status" value="1"/>
</dbReference>
<feature type="compositionally biased region" description="Low complexity" evidence="8">
    <location>
        <begin position="22"/>
        <end position="41"/>
    </location>
</feature>
<evidence type="ECO:0000256" key="3">
    <source>
        <dbReference type="ARBA" id="ARBA00022833"/>
    </source>
</evidence>
<feature type="compositionally biased region" description="Low complexity" evidence="8">
    <location>
        <begin position="76"/>
        <end position="102"/>
    </location>
</feature>
<dbReference type="RefSeq" id="XP_023629074.1">
    <property type="nucleotide sequence ID" value="XM_023773306.1"/>
</dbReference>
<keyword evidence="2" id="KW-0479">Metal-binding</keyword>
<dbReference type="STRING" id="112498.A0A2D3V661"/>
<protein>
    <recommendedName>
        <fullName evidence="9">Zn(2)-C6 fungal-type domain-containing protein</fullName>
    </recommendedName>
</protein>
<dbReference type="GO" id="GO:0000981">
    <property type="term" value="F:DNA-binding transcription factor activity, RNA polymerase II-specific"/>
    <property type="evidence" value="ECO:0007669"/>
    <property type="project" value="InterPro"/>
</dbReference>
<feature type="compositionally biased region" description="Low complexity" evidence="8">
    <location>
        <begin position="194"/>
        <end position="214"/>
    </location>
</feature>
<feature type="domain" description="Zn(2)-C6 fungal-type" evidence="9">
    <location>
        <begin position="130"/>
        <end position="164"/>
    </location>
</feature>
<dbReference type="Pfam" id="PF00172">
    <property type="entry name" value="Zn_clus"/>
    <property type="match status" value="1"/>
</dbReference>
<keyword evidence="5" id="KW-0238">DNA-binding</keyword>
<dbReference type="InterPro" id="IPR001138">
    <property type="entry name" value="Zn2Cys6_DnaBD"/>
</dbReference>
<gene>
    <name evidence="10" type="ORF">RCC_08054</name>
</gene>
<evidence type="ECO:0000256" key="1">
    <source>
        <dbReference type="ARBA" id="ARBA00004123"/>
    </source>
</evidence>
<comment type="subcellular location">
    <subcellularLocation>
        <location evidence="1">Nucleus</location>
    </subcellularLocation>
</comment>
<dbReference type="SMART" id="SM00066">
    <property type="entry name" value="GAL4"/>
    <property type="match status" value="1"/>
</dbReference>
<evidence type="ECO:0000313" key="10">
    <source>
        <dbReference type="EMBL" id="CZT22185.1"/>
    </source>
</evidence>
<name>A0A2D3V661_9PEZI</name>
<dbReference type="GO" id="GO:0008270">
    <property type="term" value="F:zinc ion binding"/>
    <property type="evidence" value="ECO:0007669"/>
    <property type="project" value="InterPro"/>
</dbReference>
<dbReference type="PANTHER" id="PTHR31845">
    <property type="entry name" value="FINGER DOMAIN PROTEIN, PUTATIVE-RELATED"/>
    <property type="match status" value="1"/>
</dbReference>
<dbReference type="GO" id="GO:0000976">
    <property type="term" value="F:transcription cis-regulatory region binding"/>
    <property type="evidence" value="ECO:0007669"/>
    <property type="project" value="TreeGrafter"/>
</dbReference>
<keyword evidence="7" id="KW-0539">Nucleus</keyword>
<dbReference type="Gene3D" id="4.10.240.10">
    <property type="entry name" value="Zn(2)-C6 fungal-type DNA-binding domain"/>
    <property type="match status" value="1"/>
</dbReference>
<proteinExistence type="predicted"/>
<evidence type="ECO:0000256" key="6">
    <source>
        <dbReference type="ARBA" id="ARBA00023163"/>
    </source>
</evidence>
<evidence type="ECO:0000259" key="9">
    <source>
        <dbReference type="PROSITE" id="PS50048"/>
    </source>
</evidence>
<dbReference type="PANTHER" id="PTHR31845:SF39">
    <property type="entry name" value="TRANSCRIPTION FACTOR PBCR-RELATED"/>
    <property type="match status" value="1"/>
</dbReference>
<sequence>MASQHQHALDPRLGVASPSTPLAPQHQHQHQQQLHPQLQYEHPPPTSQQHPNAHIAPYAQPSPQAYYPTYPPPPHGQGSSGSPSQQASPSVGTFQQPQQQQQTPGDGGEHSADDGGNEGGGSDEAKRPRACEACRGLKVRCDQDPLHPDIPCRRCQKANRPCIITAPSRKRQKKADNRVADLERKLDALTAVLQQQQQQQMMQSPQQYAPMQQPSAPPAGPSMQPPQKRRRIEDGSPSQHHARFPSLGSAIDDNSNAAIMQAFPNSYMMPPRSQEELLNRIHALVSPEMGVELFDRYVVKLSPHMPAVVFPPGTTAEHIRQEAPILYLCILAAASSGILPTDISSELTRESIRIIADCVVCNGAKSLELIQAMQVTALWYKPPEKAEQTNFYQIIHMAAVMAIDIGLGKRFNGGKAKRGLGGSTAECPPGAHVISPQNSDTLEARRAWLGCYYMCASASMVLRRPNLVHWSNYMKECVDILETSPEASPSDKMFCQHIKIQHICEEIGVQFLMDDNTATVSITDPKVTYTLNVLENDLKAWKDNIPNEYKDHPSMIFFEHVASLYLHEIALHFNHNVEDFRLPFTEESLKTVPSSSETLTQHQVSALIACRTAAHGILDTMLAFDIDTIKSLPMLIYFVRCTYSIVILIKMHVSVSTPGSELAKMMTAKELRVEYYLDGLLATFARVHSEKGEEFHQFGKILRITSVLREWFVRHKVNVEVSAGGGDSASDPQQKVEGSGGPATYPMPPTPLDLLSQAAAGNQRPLAAQQRPSQEGAPPPASMGNWSANGYSYPMDSHPGQFSQQQIMGGAYTPTPVDTSTWTPGEAPYGIDWGSGFQQAMDLNLGGMEGLNGGGIDGLFFGDGIVPFGNGGGHAGGFNSGGEF</sequence>
<evidence type="ECO:0000256" key="7">
    <source>
        <dbReference type="ARBA" id="ARBA00023242"/>
    </source>
</evidence>
<evidence type="ECO:0000313" key="11">
    <source>
        <dbReference type="Proteomes" id="UP000225277"/>
    </source>
</evidence>
<keyword evidence="11" id="KW-1185">Reference proteome</keyword>
<dbReference type="GO" id="GO:0005634">
    <property type="term" value="C:nucleus"/>
    <property type="evidence" value="ECO:0007669"/>
    <property type="project" value="UniProtKB-SubCell"/>
</dbReference>
<evidence type="ECO:0000256" key="5">
    <source>
        <dbReference type="ARBA" id="ARBA00023125"/>
    </source>
</evidence>
<dbReference type="Proteomes" id="UP000225277">
    <property type="component" value="Unassembled WGS sequence"/>
</dbReference>
<dbReference type="EMBL" id="FJUY01000013">
    <property type="protein sequence ID" value="CZT22185.1"/>
    <property type="molecule type" value="Genomic_DNA"/>
</dbReference>
<evidence type="ECO:0000256" key="8">
    <source>
        <dbReference type="SAM" id="MobiDB-lite"/>
    </source>
</evidence>
<accession>A0A2D3V661</accession>
<feature type="region of interest" description="Disordered" evidence="8">
    <location>
        <begin position="722"/>
        <end position="787"/>
    </location>
</feature>
<dbReference type="OrthoDB" id="8062037at2759"/>
<evidence type="ECO:0000256" key="4">
    <source>
        <dbReference type="ARBA" id="ARBA00023015"/>
    </source>
</evidence>
<dbReference type="GO" id="GO:0001216">
    <property type="term" value="F:DNA-binding transcription activator activity"/>
    <property type="evidence" value="ECO:0007669"/>
    <property type="project" value="UniProtKB-ARBA"/>
</dbReference>
<keyword evidence="4" id="KW-0805">Transcription regulation</keyword>
<dbReference type="AlphaFoldDB" id="A0A2D3V661"/>
<feature type="region of interest" description="Disordered" evidence="8">
    <location>
        <begin position="1"/>
        <end position="127"/>
    </location>
</feature>
<feature type="compositionally biased region" description="Pro residues" evidence="8">
    <location>
        <begin position="215"/>
        <end position="224"/>
    </location>
</feature>
<keyword evidence="3" id="KW-0862">Zinc</keyword>
<evidence type="ECO:0000256" key="2">
    <source>
        <dbReference type="ARBA" id="ARBA00022723"/>
    </source>
</evidence>
<dbReference type="InterPro" id="IPR036864">
    <property type="entry name" value="Zn2-C6_fun-type_DNA-bd_sf"/>
</dbReference>
<feature type="compositionally biased region" description="Low complexity" evidence="8">
    <location>
        <begin position="56"/>
        <end position="68"/>
    </location>
</feature>
<dbReference type="PROSITE" id="PS00463">
    <property type="entry name" value="ZN2_CY6_FUNGAL_1"/>
    <property type="match status" value="1"/>
</dbReference>
<dbReference type="GeneID" id="35603155"/>
<feature type="region of interest" description="Disordered" evidence="8">
    <location>
        <begin position="193"/>
        <end position="251"/>
    </location>
</feature>
<organism evidence="10 11">
    <name type="scientific">Ramularia collo-cygni</name>
    <dbReference type="NCBI Taxonomy" id="112498"/>
    <lineage>
        <taxon>Eukaryota</taxon>
        <taxon>Fungi</taxon>
        <taxon>Dikarya</taxon>
        <taxon>Ascomycota</taxon>
        <taxon>Pezizomycotina</taxon>
        <taxon>Dothideomycetes</taxon>
        <taxon>Dothideomycetidae</taxon>
        <taxon>Mycosphaerellales</taxon>
        <taxon>Mycosphaerellaceae</taxon>
        <taxon>Ramularia</taxon>
    </lineage>
</organism>
<dbReference type="FunFam" id="4.10.240.10:FF:000003">
    <property type="entry name" value="C6 transcription factor (Leu3)"/>
    <property type="match status" value="1"/>
</dbReference>
<dbReference type="SUPFAM" id="SSF57701">
    <property type="entry name" value="Zn2/Cys6 DNA-binding domain"/>
    <property type="match status" value="1"/>
</dbReference>
<dbReference type="CDD" id="cd00067">
    <property type="entry name" value="GAL4"/>
    <property type="match status" value="1"/>
</dbReference>